<evidence type="ECO:0000313" key="2">
    <source>
        <dbReference type="Proteomes" id="UP000831156"/>
    </source>
</evidence>
<dbReference type="Proteomes" id="UP000831156">
    <property type="component" value="Chromosome 14"/>
</dbReference>
<protein>
    <submittedName>
        <fullName evidence="1">Uncharacterized protein</fullName>
    </submittedName>
</protein>
<name>A0ABY1UUX6_9APIC</name>
<proteinExistence type="predicted"/>
<dbReference type="EMBL" id="LT969437">
    <property type="protein sequence ID" value="SOV19840.1"/>
    <property type="molecule type" value="Genomic_DNA"/>
</dbReference>
<gene>
    <name evidence="1" type="ORF">PGABG01_1470500</name>
</gene>
<reference evidence="1" key="1">
    <citation type="submission" date="2016-09" db="EMBL/GenBank/DDBJ databases">
        <authorList>
            <consortium name="Pathogen Informatics"/>
            <person name="Sun Q."/>
            <person name="Inoue M."/>
        </authorList>
    </citation>
    <scope>NUCLEOTIDE SEQUENCE</scope>
</reference>
<organism evidence="1 2">
    <name type="scientific">Plasmodium gaboni</name>
    <dbReference type="NCBI Taxonomy" id="647221"/>
    <lineage>
        <taxon>Eukaryota</taxon>
        <taxon>Sar</taxon>
        <taxon>Alveolata</taxon>
        <taxon>Apicomplexa</taxon>
        <taxon>Aconoidasida</taxon>
        <taxon>Haemosporida</taxon>
        <taxon>Plasmodiidae</taxon>
        <taxon>Plasmodium</taxon>
        <taxon>Plasmodium (Laverania)</taxon>
    </lineage>
</organism>
<keyword evidence="2" id="KW-1185">Reference proteome</keyword>
<evidence type="ECO:0000313" key="1">
    <source>
        <dbReference type="EMBL" id="SOV19840.1"/>
    </source>
</evidence>
<sequence>MNKFENFYNFPISYKNRKNKIYKYDPLEYNKMKYNIPEYQRCPYYMYEHNNLYNTQSYYRPNINVDRNCFYGKTLDPNDQIYEENDCLYNILEEEHKNEAFKKKMECKNKDDDMRKIYNKVEKNEEAHPKDRASIRIIYNEDDQIDNNLYDDENDNVCDNNIMKKKKRNRKVFMGKYFFSDIINTIIYPCKNKSLQMYQYDSVENVEHSLYNDIQKGQKMQKVDTIKNKNIKLPQIIVKF</sequence>
<accession>A0ABY1UUX6</accession>